<proteinExistence type="predicted"/>
<name>A0A8H6WYW6_9AGAR</name>
<keyword evidence="3" id="KW-1185">Reference proteome</keyword>
<evidence type="ECO:0000313" key="3">
    <source>
        <dbReference type="Proteomes" id="UP000620124"/>
    </source>
</evidence>
<reference evidence="2" key="1">
    <citation type="submission" date="2020-05" db="EMBL/GenBank/DDBJ databases">
        <title>Mycena genomes resolve the evolution of fungal bioluminescence.</title>
        <authorList>
            <person name="Tsai I.J."/>
        </authorList>
    </citation>
    <scope>NUCLEOTIDE SEQUENCE</scope>
    <source>
        <strain evidence="2">CCC161011</strain>
    </source>
</reference>
<evidence type="ECO:0000313" key="2">
    <source>
        <dbReference type="EMBL" id="KAF7331115.1"/>
    </source>
</evidence>
<evidence type="ECO:0000256" key="1">
    <source>
        <dbReference type="SAM" id="MobiDB-lite"/>
    </source>
</evidence>
<dbReference type="Proteomes" id="UP000620124">
    <property type="component" value="Unassembled WGS sequence"/>
</dbReference>
<feature type="region of interest" description="Disordered" evidence="1">
    <location>
        <begin position="1"/>
        <end position="21"/>
    </location>
</feature>
<dbReference type="AlphaFoldDB" id="A0A8H6WYW6"/>
<organism evidence="2 3">
    <name type="scientific">Mycena venus</name>
    <dbReference type="NCBI Taxonomy" id="2733690"/>
    <lineage>
        <taxon>Eukaryota</taxon>
        <taxon>Fungi</taxon>
        <taxon>Dikarya</taxon>
        <taxon>Basidiomycota</taxon>
        <taxon>Agaricomycotina</taxon>
        <taxon>Agaricomycetes</taxon>
        <taxon>Agaricomycetidae</taxon>
        <taxon>Agaricales</taxon>
        <taxon>Marasmiineae</taxon>
        <taxon>Mycenaceae</taxon>
        <taxon>Mycena</taxon>
    </lineage>
</organism>
<sequence length="335" mass="37754">MNTAAISAPRTHPYLRGDPLPASAQQPGLSATIRYFTVTREKLISDYPYEISPSPSAKSHIDVFRIPYCEISGRGPPPADLTGSHLGDIYIDLSPERYAAYGKVADGTWKRWYDPQPSHKTEEVIVKHPHLKHRLLWCSDATGISCKTEDTKWREASAIISVSLGEPEEQNNPIRRRSTSPLSPLVESRQPSPLPVLGKRKTRGQEERERSAICPEAKRYKALLQRSIQQLTDEKKALAKEICVLEKQQLDSSPHSDVVDPGRFSKWTEKVVLDGMKTCRKEMDPHVREYWDLNAELVADEEERSKEEGMLEDAQILLGQAISEHKQLKLLAASA</sequence>
<feature type="region of interest" description="Disordered" evidence="1">
    <location>
        <begin position="164"/>
        <end position="210"/>
    </location>
</feature>
<gene>
    <name evidence="2" type="ORF">MVEN_02451800</name>
</gene>
<dbReference type="OrthoDB" id="3035480at2759"/>
<dbReference type="EMBL" id="JACAZI010000032">
    <property type="protein sequence ID" value="KAF7331115.1"/>
    <property type="molecule type" value="Genomic_DNA"/>
</dbReference>
<protein>
    <submittedName>
        <fullName evidence="2">Uncharacterized protein</fullName>
    </submittedName>
</protein>
<accession>A0A8H6WYW6</accession>
<comment type="caution">
    <text evidence="2">The sequence shown here is derived from an EMBL/GenBank/DDBJ whole genome shotgun (WGS) entry which is preliminary data.</text>
</comment>